<sequence length="165" mass="17883">MDEGDVRFEAVNGLNSAVICWFESRVVCSGCGTCWNRYRLVGALSNGVDTTLAIRALCDGKDLMKEILLFSTKHNLKGKKCEGYDSASEVLKNFEENCHVTSPADLSHLLEEAREASQFISTIIVQAKLNKRGGYALGGKPDQARLRLGPHCGELSGTSSLDTGV</sequence>
<proteinExistence type="predicted"/>
<dbReference type="OrthoDB" id="529194at2759"/>
<protein>
    <submittedName>
        <fullName evidence="1">40S ribosomal protein s9-1</fullName>
    </submittedName>
</protein>
<accession>A0A830DGH4</accession>
<dbReference type="GO" id="GO:0005840">
    <property type="term" value="C:ribosome"/>
    <property type="evidence" value="ECO:0007669"/>
    <property type="project" value="UniProtKB-KW"/>
</dbReference>
<keyword evidence="1" id="KW-0689">Ribosomal protein</keyword>
<dbReference type="AlphaFoldDB" id="A0A830DGH4"/>
<organism evidence="1 2">
    <name type="scientific">Phtheirospermum japonicum</name>
    <dbReference type="NCBI Taxonomy" id="374723"/>
    <lineage>
        <taxon>Eukaryota</taxon>
        <taxon>Viridiplantae</taxon>
        <taxon>Streptophyta</taxon>
        <taxon>Embryophyta</taxon>
        <taxon>Tracheophyta</taxon>
        <taxon>Spermatophyta</taxon>
        <taxon>Magnoliopsida</taxon>
        <taxon>eudicotyledons</taxon>
        <taxon>Gunneridae</taxon>
        <taxon>Pentapetalae</taxon>
        <taxon>asterids</taxon>
        <taxon>lamiids</taxon>
        <taxon>Lamiales</taxon>
        <taxon>Orobanchaceae</taxon>
        <taxon>Orobanchaceae incertae sedis</taxon>
        <taxon>Phtheirospermum</taxon>
    </lineage>
</organism>
<gene>
    <name evidence="1" type="ORF">PHJA_003016900</name>
</gene>
<evidence type="ECO:0000313" key="2">
    <source>
        <dbReference type="Proteomes" id="UP000653305"/>
    </source>
</evidence>
<dbReference type="EMBL" id="BMAC01009059">
    <property type="protein sequence ID" value="GFQ08729.1"/>
    <property type="molecule type" value="Genomic_DNA"/>
</dbReference>
<comment type="caution">
    <text evidence="1">The sequence shown here is derived from an EMBL/GenBank/DDBJ whole genome shotgun (WGS) entry which is preliminary data.</text>
</comment>
<keyword evidence="1" id="KW-0687">Ribonucleoprotein</keyword>
<name>A0A830DGH4_9LAMI</name>
<reference evidence="1" key="1">
    <citation type="submission" date="2020-07" db="EMBL/GenBank/DDBJ databases">
        <title>Ethylene signaling mediates host invasion by parasitic plants.</title>
        <authorList>
            <person name="Yoshida S."/>
        </authorList>
    </citation>
    <scope>NUCLEOTIDE SEQUENCE</scope>
    <source>
        <strain evidence="1">Okayama</strain>
    </source>
</reference>
<keyword evidence="2" id="KW-1185">Reference proteome</keyword>
<dbReference type="Proteomes" id="UP000653305">
    <property type="component" value="Unassembled WGS sequence"/>
</dbReference>
<evidence type="ECO:0000313" key="1">
    <source>
        <dbReference type="EMBL" id="GFQ08729.1"/>
    </source>
</evidence>